<reference evidence="2" key="1">
    <citation type="submission" date="2021-02" db="EMBL/GenBank/DDBJ databases">
        <authorList>
            <person name="Nowell W R."/>
        </authorList>
    </citation>
    <scope>NUCLEOTIDE SEQUENCE</scope>
</reference>
<sequence>MLTGASPPVEVIGMKKSVTKQEKYFKLTFNELLSVLCAAAVPIAIGVYAVITTHQQTKLTKERRQFDLGQAAEQRQQEVYDQFINDMYTFDKDGQLNDSAKPWAFANARHWAAHQQWDVEWKVQALLFLKKKDLIGRQCCRTGDQIERFDDIIRLNELNFDNMHLKSQTGELNPLNMKCVRFDQVSMTGALFSFVNLAGASFDGSRLNGMKFEKSSFVGACFNGTELHNTDFSNSNLQGAQFDNVDLSTAKLTQDQLQQGIFQNTIMPNGTASRPTTSTISLGSFERLTRVKKNFPYTSPISLLRVPFRTQYTALDNELGTNHLNQVLHLRNEADTYLFSRTKYTYARFMQVNIKLILKLIWSLVDQTMLILFFVDIDLLKAVQNWMPQSKTKPHGTLLLINILHNIARHDAGAEKLNNYGAILVLEAYKKQKLKNKLTERDLAQFNLIYSMSTLLLL</sequence>
<evidence type="ECO:0000313" key="3">
    <source>
        <dbReference type="EMBL" id="CAF3753973.1"/>
    </source>
</evidence>
<evidence type="ECO:0000313" key="4">
    <source>
        <dbReference type="Proteomes" id="UP000677228"/>
    </source>
</evidence>
<organism evidence="2 4">
    <name type="scientific">Didymodactylos carnosus</name>
    <dbReference type="NCBI Taxonomy" id="1234261"/>
    <lineage>
        <taxon>Eukaryota</taxon>
        <taxon>Metazoa</taxon>
        <taxon>Spiralia</taxon>
        <taxon>Gnathifera</taxon>
        <taxon>Rotifera</taxon>
        <taxon>Eurotatoria</taxon>
        <taxon>Bdelloidea</taxon>
        <taxon>Philodinida</taxon>
        <taxon>Philodinidae</taxon>
        <taxon>Didymodactylos</taxon>
    </lineage>
</organism>
<keyword evidence="1" id="KW-1133">Transmembrane helix</keyword>
<accession>A0A8S2DWG2</accession>
<dbReference type="PANTHER" id="PTHR14136">
    <property type="entry name" value="BTB_POZ DOMAIN-CONTAINING PROTEIN KCTD9"/>
    <property type="match status" value="1"/>
</dbReference>
<evidence type="ECO:0000256" key="1">
    <source>
        <dbReference type="SAM" id="Phobius"/>
    </source>
</evidence>
<dbReference type="Gene3D" id="2.160.20.80">
    <property type="entry name" value="E3 ubiquitin-protein ligase SopA"/>
    <property type="match status" value="1"/>
</dbReference>
<dbReference type="InterPro" id="IPR001646">
    <property type="entry name" value="5peptide_repeat"/>
</dbReference>
<dbReference type="Proteomes" id="UP000682733">
    <property type="component" value="Unassembled WGS sequence"/>
</dbReference>
<dbReference type="EMBL" id="CAJOBA010005764">
    <property type="protein sequence ID" value="CAF3753973.1"/>
    <property type="molecule type" value="Genomic_DNA"/>
</dbReference>
<evidence type="ECO:0008006" key="5">
    <source>
        <dbReference type="Google" id="ProtNLM"/>
    </source>
</evidence>
<feature type="transmembrane region" description="Helical" evidence="1">
    <location>
        <begin position="32"/>
        <end position="51"/>
    </location>
</feature>
<keyword evidence="1" id="KW-0472">Membrane</keyword>
<dbReference type="PANTHER" id="PTHR14136:SF17">
    <property type="entry name" value="BTB_POZ DOMAIN-CONTAINING PROTEIN KCTD9"/>
    <property type="match status" value="1"/>
</dbReference>
<dbReference type="AlphaFoldDB" id="A0A8S2DWG2"/>
<dbReference type="Proteomes" id="UP000677228">
    <property type="component" value="Unassembled WGS sequence"/>
</dbReference>
<gene>
    <name evidence="2" type="ORF">OVA965_LOCUS13707</name>
    <name evidence="3" type="ORF">TMI583_LOCUS13711</name>
</gene>
<protein>
    <recommendedName>
        <fullName evidence="5">Pentapeptide repeat-containing protein</fullName>
    </recommendedName>
</protein>
<proteinExistence type="predicted"/>
<comment type="caution">
    <text evidence="2">The sequence shown here is derived from an EMBL/GenBank/DDBJ whole genome shotgun (WGS) entry which is preliminary data.</text>
</comment>
<dbReference type="SUPFAM" id="SSF141571">
    <property type="entry name" value="Pentapeptide repeat-like"/>
    <property type="match status" value="1"/>
</dbReference>
<evidence type="ECO:0000313" key="2">
    <source>
        <dbReference type="EMBL" id="CAF0983507.1"/>
    </source>
</evidence>
<name>A0A8S2DWG2_9BILA</name>
<dbReference type="Pfam" id="PF13599">
    <property type="entry name" value="Pentapeptide_4"/>
    <property type="match status" value="1"/>
</dbReference>
<dbReference type="EMBL" id="CAJNOK010005757">
    <property type="protein sequence ID" value="CAF0983507.1"/>
    <property type="molecule type" value="Genomic_DNA"/>
</dbReference>
<keyword evidence="1" id="KW-0812">Transmembrane</keyword>
<dbReference type="InterPro" id="IPR051082">
    <property type="entry name" value="Pentapeptide-BTB/POZ_domain"/>
</dbReference>